<feature type="domain" description="VWFA" evidence="1">
    <location>
        <begin position="16"/>
        <end position="205"/>
    </location>
</feature>
<dbReference type="InterPro" id="IPR002035">
    <property type="entry name" value="VWF_A"/>
</dbReference>
<evidence type="ECO:0000259" key="1">
    <source>
        <dbReference type="PROSITE" id="PS50234"/>
    </source>
</evidence>
<dbReference type="EMBL" id="MU250535">
    <property type="protein sequence ID" value="KAG7446032.1"/>
    <property type="molecule type" value="Genomic_DNA"/>
</dbReference>
<dbReference type="Gene3D" id="3.40.50.410">
    <property type="entry name" value="von Willebrand factor, type A domain"/>
    <property type="match status" value="1"/>
</dbReference>
<feature type="non-terminal residue" evidence="2">
    <location>
        <position position="1"/>
    </location>
</feature>
<dbReference type="PROSITE" id="PS50234">
    <property type="entry name" value="VWFA"/>
    <property type="match status" value="1"/>
</dbReference>
<dbReference type="GeneID" id="66105514"/>
<dbReference type="OrthoDB" id="2142040at2759"/>
<gene>
    <name evidence="2" type="ORF">BT62DRAFT_895366</name>
</gene>
<reference evidence="2" key="1">
    <citation type="submission" date="2020-11" db="EMBL/GenBank/DDBJ databases">
        <title>Adaptations for nitrogen fixation in a non-lichenized fungal sporocarp promotes dispersal by wood-feeding termites.</title>
        <authorList>
            <consortium name="DOE Joint Genome Institute"/>
            <person name="Koch R.A."/>
            <person name="Yoon G."/>
            <person name="Arayal U."/>
            <person name="Lail K."/>
            <person name="Amirebrahimi M."/>
            <person name="Labutti K."/>
            <person name="Lipzen A."/>
            <person name="Riley R."/>
            <person name="Barry K."/>
            <person name="Henrissat B."/>
            <person name="Grigoriev I.V."/>
            <person name="Herr J.R."/>
            <person name="Aime M.C."/>
        </authorList>
    </citation>
    <scope>NUCLEOTIDE SEQUENCE</scope>
    <source>
        <strain evidence="2">MCA 3950</strain>
    </source>
</reference>
<organism evidence="2 3">
    <name type="scientific">Guyanagaster necrorhizus</name>
    <dbReference type="NCBI Taxonomy" id="856835"/>
    <lineage>
        <taxon>Eukaryota</taxon>
        <taxon>Fungi</taxon>
        <taxon>Dikarya</taxon>
        <taxon>Basidiomycota</taxon>
        <taxon>Agaricomycotina</taxon>
        <taxon>Agaricomycetes</taxon>
        <taxon>Agaricomycetidae</taxon>
        <taxon>Agaricales</taxon>
        <taxon>Marasmiineae</taxon>
        <taxon>Physalacriaceae</taxon>
        <taxon>Guyanagaster</taxon>
    </lineage>
</organism>
<dbReference type="Proteomes" id="UP000812287">
    <property type="component" value="Unassembled WGS sequence"/>
</dbReference>
<protein>
    <recommendedName>
        <fullName evidence="1">VWFA domain-containing protein</fullName>
    </recommendedName>
</protein>
<keyword evidence="3" id="KW-1185">Reference proteome</keyword>
<dbReference type="PANTHER" id="PTHR34706">
    <property type="entry name" value="SLR1338 PROTEIN"/>
    <property type="match status" value="1"/>
</dbReference>
<dbReference type="SUPFAM" id="SSF53300">
    <property type="entry name" value="vWA-like"/>
    <property type="match status" value="1"/>
</dbReference>
<name>A0A9P8ATM3_9AGAR</name>
<dbReference type="InterPro" id="IPR036465">
    <property type="entry name" value="vWFA_dom_sf"/>
</dbReference>
<dbReference type="PANTHER" id="PTHR34706:SF1">
    <property type="entry name" value="VWFA DOMAIN-CONTAINING PROTEIN"/>
    <property type="match status" value="1"/>
</dbReference>
<evidence type="ECO:0000313" key="2">
    <source>
        <dbReference type="EMBL" id="KAG7446032.1"/>
    </source>
</evidence>
<evidence type="ECO:0000313" key="3">
    <source>
        <dbReference type="Proteomes" id="UP000812287"/>
    </source>
</evidence>
<sequence length="224" mass="25110">RRESLEDALEMLRTFDTVIVLDDSSSMYGPSWTEATEALSALAKLAGEYDDDGIDIYFLNSPRFGRNIKTDEQVRTLLSSVRPKGVTPIGGRLDDLLGDYLHLLESKTHLELKQIKHRNYIVITDGQATDDPATVIASIAKRLDKGNFPQTQVGIQFIQIGNSSRAARYLRELDDDLHNKYDIRDMVDTTEHHGQLTAQYLIKALIGGINRRVDNHGASIVMDP</sequence>
<comment type="caution">
    <text evidence="2">The sequence shown here is derived from an EMBL/GenBank/DDBJ whole genome shotgun (WGS) entry which is preliminary data.</text>
</comment>
<proteinExistence type="predicted"/>
<accession>A0A9P8ATM3</accession>
<dbReference type="AlphaFoldDB" id="A0A9P8ATM3"/>
<dbReference type="RefSeq" id="XP_043039532.1">
    <property type="nucleotide sequence ID" value="XM_043183217.1"/>
</dbReference>
<dbReference type="SMART" id="SM00327">
    <property type="entry name" value="VWA"/>
    <property type="match status" value="1"/>
</dbReference>